<dbReference type="GO" id="GO:0015833">
    <property type="term" value="P:peptide transport"/>
    <property type="evidence" value="ECO:0007669"/>
    <property type="project" value="InterPro"/>
</dbReference>
<gene>
    <name evidence="9" type="primary">oppD_5</name>
    <name evidence="9" type="ORF">NEOCIP111885_01413</name>
</gene>
<dbReference type="SUPFAM" id="SSF52540">
    <property type="entry name" value="P-loop containing nucleoside triphosphate hydrolases"/>
    <property type="match status" value="1"/>
</dbReference>
<dbReference type="InterPro" id="IPR050388">
    <property type="entry name" value="ABC_Ni/Peptide_Import"/>
</dbReference>
<evidence type="ECO:0000313" key="9">
    <source>
        <dbReference type="EMBL" id="CAG9607721.1"/>
    </source>
</evidence>
<comment type="similarity">
    <text evidence="2">Belongs to the ABC transporter superfamily.</text>
</comment>
<dbReference type="EMBL" id="CAKJTG010000006">
    <property type="protein sequence ID" value="CAG9607721.1"/>
    <property type="molecule type" value="Genomic_DNA"/>
</dbReference>
<dbReference type="InterPro" id="IPR017871">
    <property type="entry name" value="ABC_transporter-like_CS"/>
</dbReference>
<dbReference type="Pfam" id="PF00005">
    <property type="entry name" value="ABC_tran"/>
    <property type="match status" value="1"/>
</dbReference>
<evidence type="ECO:0000259" key="8">
    <source>
        <dbReference type="PROSITE" id="PS50893"/>
    </source>
</evidence>
<evidence type="ECO:0000256" key="6">
    <source>
        <dbReference type="ARBA" id="ARBA00022840"/>
    </source>
</evidence>
<evidence type="ECO:0000256" key="5">
    <source>
        <dbReference type="ARBA" id="ARBA00022741"/>
    </source>
</evidence>
<dbReference type="InterPro" id="IPR013563">
    <property type="entry name" value="Oligopep_ABC_C"/>
</dbReference>
<dbReference type="RefSeq" id="WP_230495975.1">
    <property type="nucleotide sequence ID" value="NZ_CAKJTG010000006.1"/>
</dbReference>
<dbReference type="InterPro" id="IPR027417">
    <property type="entry name" value="P-loop_NTPase"/>
</dbReference>
<accession>A0A9C7G8I6</accession>
<evidence type="ECO:0000256" key="3">
    <source>
        <dbReference type="ARBA" id="ARBA00022448"/>
    </source>
</evidence>
<keyword evidence="6 9" id="KW-0067">ATP-binding</keyword>
<comment type="caution">
    <text evidence="9">The sequence shown here is derived from an EMBL/GenBank/DDBJ whole genome shotgun (WGS) entry which is preliminary data.</text>
</comment>
<dbReference type="Pfam" id="PF08352">
    <property type="entry name" value="oligo_HPY"/>
    <property type="match status" value="1"/>
</dbReference>
<organism evidence="9 10">
    <name type="scientific">Pseudoneobacillus rhizosphaerae</name>
    <dbReference type="NCBI Taxonomy" id="2880968"/>
    <lineage>
        <taxon>Bacteria</taxon>
        <taxon>Bacillati</taxon>
        <taxon>Bacillota</taxon>
        <taxon>Bacilli</taxon>
        <taxon>Bacillales</taxon>
        <taxon>Bacillaceae</taxon>
        <taxon>Pseudoneobacillus</taxon>
    </lineage>
</organism>
<dbReference type="Proteomes" id="UP000789845">
    <property type="component" value="Unassembled WGS sequence"/>
</dbReference>
<dbReference type="PANTHER" id="PTHR43297:SF2">
    <property type="entry name" value="DIPEPTIDE TRANSPORT ATP-BINDING PROTEIN DPPD"/>
    <property type="match status" value="1"/>
</dbReference>
<dbReference type="SMART" id="SM00382">
    <property type="entry name" value="AAA"/>
    <property type="match status" value="1"/>
</dbReference>
<dbReference type="AlphaFoldDB" id="A0A9C7G8I6"/>
<dbReference type="GO" id="GO:0005524">
    <property type="term" value="F:ATP binding"/>
    <property type="evidence" value="ECO:0007669"/>
    <property type="project" value="UniProtKB-KW"/>
</dbReference>
<dbReference type="Gene3D" id="3.40.50.300">
    <property type="entry name" value="P-loop containing nucleotide triphosphate hydrolases"/>
    <property type="match status" value="1"/>
</dbReference>
<keyword evidence="3" id="KW-0813">Transport</keyword>
<dbReference type="FunFam" id="3.40.50.300:FF:000016">
    <property type="entry name" value="Oligopeptide ABC transporter ATP-binding component"/>
    <property type="match status" value="1"/>
</dbReference>
<proteinExistence type="inferred from homology"/>
<name>A0A9C7G8I6_9BACI</name>
<dbReference type="NCBIfam" id="TIGR01727">
    <property type="entry name" value="oligo_HPY"/>
    <property type="match status" value="1"/>
</dbReference>
<dbReference type="InterPro" id="IPR003439">
    <property type="entry name" value="ABC_transporter-like_ATP-bd"/>
</dbReference>
<dbReference type="InterPro" id="IPR003593">
    <property type="entry name" value="AAA+_ATPase"/>
</dbReference>
<dbReference type="GO" id="GO:0016887">
    <property type="term" value="F:ATP hydrolysis activity"/>
    <property type="evidence" value="ECO:0007669"/>
    <property type="project" value="InterPro"/>
</dbReference>
<evidence type="ECO:0000256" key="4">
    <source>
        <dbReference type="ARBA" id="ARBA00022475"/>
    </source>
</evidence>
<keyword evidence="10" id="KW-1185">Reference proteome</keyword>
<reference evidence="9" key="1">
    <citation type="submission" date="2021-10" db="EMBL/GenBank/DDBJ databases">
        <authorList>
            <person name="Criscuolo A."/>
        </authorList>
    </citation>
    <scope>NUCLEOTIDE SEQUENCE</scope>
    <source>
        <strain evidence="9">CIP111885</strain>
    </source>
</reference>
<sequence length="339" mass="38069">MLLQVQNLQLSLKRAGKFISILDDVSFQVQKGETLGIVGESGCGKSMTALSIMRLLPDKAKLAGEVKVGSEVISKLSKKKLEKIRGNQISMIFQDPLTSLNPLHTVGKQIEEALILHTNLTKKERKDRVVELLKEVGLPRAEEMVKEYPHQLSGGMRQRIMIAIAMACRPQLLICDEPTTALDVTVQAQILELMNKLKQENDMGIIMITHDLGVVAEVCNRVMVMYAGKVVEEAEVNELFQRPRHPYTIGLLEAIPRVGERKRTLGSIPGTVPSPQNLPIGCRFADRCKDAMEICRQAQPKTLQLTDDHRVACWLYDERREDLKDDITRNQESKTTLSH</sequence>
<evidence type="ECO:0000256" key="7">
    <source>
        <dbReference type="ARBA" id="ARBA00023136"/>
    </source>
</evidence>
<dbReference type="PROSITE" id="PS50893">
    <property type="entry name" value="ABC_TRANSPORTER_2"/>
    <property type="match status" value="1"/>
</dbReference>
<dbReference type="PANTHER" id="PTHR43297">
    <property type="entry name" value="OLIGOPEPTIDE TRANSPORT ATP-BINDING PROTEIN APPD"/>
    <property type="match status" value="1"/>
</dbReference>
<dbReference type="PROSITE" id="PS00211">
    <property type="entry name" value="ABC_TRANSPORTER_1"/>
    <property type="match status" value="1"/>
</dbReference>
<keyword evidence="7" id="KW-0472">Membrane</keyword>
<feature type="domain" description="ABC transporter" evidence="8">
    <location>
        <begin position="3"/>
        <end position="252"/>
    </location>
</feature>
<evidence type="ECO:0000256" key="1">
    <source>
        <dbReference type="ARBA" id="ARBA00004202"/>
    </source>
</evidence>
<dbReference type="CDD" id="cd03257">
    <property type="entry name" value="ABC_NikE_OppD_transporters"/>
    <property type="match status" value="1"/>
</dbReference>
<keyword evidence="4" id="KW-1003">Cell membrane</keyword>
<comment type="subcellular location">
    <subcellularLocation>
        <location evidence="1">Cell membrane</location>
        <topology evidence="1">Peripheral membrane protein</topology>
    </subcellularLocation>
</comment>
<evidence type="ECO:0000256" key="2">
    <source>
        <dbReference type="ARBA" id="ARBA00005417"/>
    </source>
</evidence>
<keyword evidence="5" id="KW-0547">Nucleotide-binding</keyword>
<dbReference type="GO" id="GO:0005886">
    <property type="term" value="C:plasma membrane"/>
    <property type="evidence" value="ECO:0007669"/>
    <property type="project" value="UniProtKB-SubCell"/>
</dbReference>
<protein>
    <submittedName>
        <fullName evidence="9">Oligopeptide transport ATP-binding protein OppD</fullName>
    </submittedName>
</protein>
<evidence type="ECO:0000313" key="10">
    <source>
        <dbReference type="Proteomes" id="UP000789845"/>
    </source>
</evidence>